<evidence type="ECO:0000256" key="13">
    <source>
        <dbReference type="ARBA" id="ARBA00023170"/>
    </source>
</evidence>
<dbReference type="EMBL" id="JAYMGO010000001">
    <property type="protein sequence ID" value="KAL1282649.1"/>
    <property type="molecule type" value="Genomic_DNA"/>
</dbReference>
<dbReference type="PANTHER" id="PTHR21444">
    <property type="entry name" value="COILED-COIL DOMAIN-CONTAINING PROTEIN 180"/>
    <property type="match status" value="1"/>
</dbReference>
<keyword evidence="8" id="KW-0221">Differentiation</keyword>
<feature type="transmembrane region" description="Helical" evidence="16">
    <location>
        <begin position="357"/>
        <end position="379"/>
    </location>
</feature>
<comment type="subcellular location">
    <subcellularLocation>
        <location evidence="2">Cell membrane</location>
        <topology evidence="2">Multi-pass membrane protein</topology>
    </subcellularLocation>
    <subcellularLocation>
        <location evidence="1">Cytoplasm</location>
        <location evidence="1">Cytoskeleton</location>
    </subcellularLocation>
</comment>
<evidence type="ECO:0000256" key="9">
    <source>
        <dbReference type="ARBA" id="ARBA00022871"/>
    </source>
</evidence>
<keyword evidence="3" id="KW-0813">Transport</keyword>
<keyword evidence="20" id="KW-1185">Reference proteome</keyword>
<feature type="transmembrane region" description="Helical" evidence="16">
    <location>
        <begin position="113"/>
        <end position="130"/>
    </location>
</feature>
<feature type="domain" description="HTH OST-type" evidence="18">
    <location>
        <begin position="689"/>
        <end position="762"/>
    </location>
</feature>
<dbReference type="InterPro" id="IPR035437">
    <property type="entry name" value="SNase_OB-fold_sf"/>
</dbReference>
<feature type="domain" description="HTH OST-type" evidence="18">
    <location>
        <begin position="1050"/>
        <end position="1118"/>
    </location>
</feature>
<evidence type="ECO:0000256" key="11">
    <source>
        <dbReference type="ARBA" id="ARBA00022989"/>
    </source>
</evidence>
<feature type="compositionally biased region" description="Polar residues" evidence="15">
    <location>
        <begin position="875"/>
        <end position="887"/>
    </location>
</feature>
<dbReference type="CDD" id="cd09986">
    <property type="entry name" value="LOTUS_1_TDRD7"/>
    <property type="match status" value="1"/>
</dbReference>
<evidence type="ECO:0000313" key="20">
    <source>
        <dbReference type="Proteomes" id="UP001558613"/>
    </source>
</evidence>
<feature type="transmembrane region" description="Helical" evidence="16">
    <location>
        <begin position="506"/>
        <end position="530"/>
    </location>
</feature>
<dbReference type="SUPFAM" id="SSF52047">
    <property type="entry name" value="RNI-like"/>
    <property type="match status" value="1"/>
</dbReference>
<dbReference type="Gene3D" id="3.30.420.610">
    <property type="entry name" value="LOTUS domain-like"/>
    <property type="match status" value="3"/>
</dbReference>
<gene>
    <name evidence="19" type="ORF">QQF64_001452</name>
</gene>
<dbReference type="Proteomes" id="UP001558613">
    <property type="component" value="Unassembled WGS sequence"/>
</dbReference>
<feature type="transmembrane region" description="Helical" evidence="16">
    <location>
        <begin position="142"/>
        <end position="160"/>
    </location>
</feature>
<dbReference type="CDD" id="cd20429">
    <property type="entry name" value="Tudor_TDRD7_rpt3"/>
    <property type="match status" value="1"/>
</dbReference>
<dbReference type="PROSITE" id="PS51644">
    <property type="entry name" value="HTH_OST"/>
    <property type="match status" value="3"/>
</dbReference>
<feature type="region of interest" description="Disordered" evidence="15">
    <location>
        <begin position="1003"/>
        <end position="1051"/>
    </location>
</feature>
<organism evidence="19 20">
    <name type="scientific">Cirrhinus molitorella</name>
    <name type="common">mud carp</name>
    <dbReference type="NCBI Taxonomy" id="172907"/>
    <lineage>
        <taxon>Eukaryota</taxon>
        <taxon>Metazoa</taxon>
        <taxon>Chordata</taxon>
        <taxon>Craniata</taxon>
        <taxon>Vertebrata</taxon>
        <taxon>Euteleostomi</taxon>
        <taxon>Actinopterygii</taxon>
        <taxon>Neopterygii</taxon>
        <taxon>Teleostei</taxon>
        <taxon>Ostariophysi</taxon>
        <taxon>Cypriniformes</taxon>
        <taxon>Cyprinidae</taxon>
        <taxon>Labeoninae</taxon>
        <taxon>Labeonini</taxon>
        <taxon>Cirrhinus</taxon>
    </lineage>
</organism>
<comment type="caution">
    <text evidence="19">The sequence shown here is derived from an EMBL/GenBank/DDBJ whole genome shotgun (WGS) entry which is preliminary data.</text>
</comment>
<evidence type="ECO:0000256" key="10">
    <source>
        <dbReference type="ARBA" id="ARBA00022884"/>
    </source>
</evidence>
<evidence type="ECO:0000256" key="5">
    <source>
        <dbReference type="ARBA" id="ARBA00022490"/>
    </source>
</evidence>
<feature type="transmembrane region" description="Helical" evidence="16">
    <location>
        <begin position="294"/>
        <end position="315"/>
    </location>
</feature>
<name>A0ABR3P0G3_9TELE</name>
<evidence type="ECO:0000256" key="4">
    <source>
        <dbReference type="ARBA" id="ARBA00022475"/>
    </source>
</evidence>
<feature type="compositionally biased region" description="Low complexity" evidence="15">
    <location>
        <begin position="1008"/>
        <end position="1020"/>
    </location>
</feature>
<feature type="transmembrane region" description="Helical" evidence="16">
    <location>
        <begin position="172"/>
        <end position="191"/>
    </location>
</feature>
<feature type="region of interest" description="Disordered" evidence="15">
    <location>
        <begin position="850"/>
        <end position="890"/>
    </location>
</feature>
<evidence type="ECO:0000256" key="16">
    <source>
        <dbReference type="SAM" id="Phobius"/>
    </source>
</evidence>
<dbReference type="CDD" id="cd09974">
    <property type="entry name" value="LOTUS_3_TDRD7"/>
    <property type="match status" value="1"/>
</dbReference>
<evidence type="ECO:0000256" key="2">
    <source>
        <dbReference type="ARBA" id="ARBA00004651"/>
    </source>
</evidence>
<dbReference type="PANTHER" id="PTHR21444:SF17">
    <property type="entry name" value="STIMULATED BY RETINOIC ACID GENE 6 PROTEIN-LIKE"/>
    <property type="match status" value="1"/>
</dbReference>
<evidence type="ECO:0000313" key="19">
    <source>
        <dbReference type="EMBL" id="KAL1282649.1"/>
    </source>
</evidence>
<feature type="domain" description="HTH OST-type" evidence="18">
    <location>
        <begin position="892"/>
        <end position="957"/>
    </location>
</feature>
<keyword evidence="9" id="KW-0744">Spermatogenesis</keyword>
<reference evidence="19 20" key="1">
    <citation type="submission" date="2023-09" db="EMBL/GenBank/DDBJ databases">
        <authorList>
            <person name="Wang M."/>
        </authorList>
    </citation>
    <scope>NUCLEOTIDE SEQUENCE [LARGE SCALE GENOMIC DNA]</scope>
    <source>
        <strain evidence="19">GT-2023</strain>
        <tissue evidence="19">Liver</tissue>
    </source>
</reference>
<dbReference type="SMART" id="SM00333">
    <property type="entry name" value="TUDOR"/>
    <property type="match status" value="3"/>
</dbReference>
<dbReference type="InterPro" id="IPR025605">
    <property type="entry name" value="OST-HTH/LOTUS_dom"/>
</dbReference>
<evidence type="ECO:0000256" key="1">
    <source>
        <dbReference type="ARBA" id="ARBA00004245"/>
    </source>
</evidence>
<dbReference type="Gene3D" id="3.80.10.10">
    <property type="entry name" value="Ribonuclease Inhibitor"/>
    <property type="match status" value="1"/>
</dbReference>
<dbReference type="Gene3D" id="2.40.50.90">
    <property type="match status" value="3"/>
</dbReference>
<keyword evidence="14" id="KW-0206">Cytoskeleton</keyword>
<dbReference type="InterPro" id="IPR041966">
    <property type="entry name" value="LOTUS-like"/>
</dbReference>
<evidence type="ECO:0000256" key="6">
    <source>
        <dbReference type="ARBA" id="ARBA00022692"/>
    </source>
</evidence>
<dbReference type="Pfam" id="PF03250">
    <property type="entry name" value="Tropomodulin"/>
    <property type="match status" value="1"/>
</dbReference>
<keyword evidence="10" id="KW-0694">RNA-binding</keyword>
<keyword evidence="4" id="KW-1003">Cell membrane</keyword>
<feature type="region of interest" description="Disordered" evidence="15">
    <location>
        <begin position="968"/>
        <end position="988"/>
    </location>
</feature>
<feature type="transmembrane region" description="Helical" evidence="16">
    <location>
        <begin position="459"/>
        <end position="485"/>
    </location>
</feature>
<keyword evidence="6 16" id="KW-0812">Transmembrane</keyword>
<dbReference type="InterPro" id="IPR037978">
    <property type="entry name" value="TDRD7_LOTUS_3"/>
</dbReference>
<dbReference type="Pfam" id="PF00567">
    <property type="entry name" value="TUDOR"/>
    <property type="match status" value="3"/>
</dbReference>
<dbReference type="InterPro" id="IPR026612">
    <property type="entry name" value="STRA6-like"/>
</dbReference>
<keyword evidence="7" id="KW-0677">Repeat</keyword>
<evidence type="ECO:0000256" key="8">
    <source>
        <dbReference type="ARBA" id="ARBA00022782"/>
    </source>
</evidence>
<dbReference type="InterPro" id="IPR032675">
    <property type="entry name" value="LRR_dom_sf"/>
</dbReference>
<proteinExistence type="predicted"/>
<dbReference type="Gene3D" id="2.30.30.140">
    <property type="match status" value="3"/>
</dbReference>
<keyword evidence="12 16" id="KW-0472">Membrane</keyword>
<feature type="transmembrane region" description="Helical" evidence="16">
    <location>
        <begin position="422"/>
        <end position="447"/>
    </location>
</feature>
<evidence type="ECO:0000259" key="18">
    <source>
        <dbReference type="PROSITE" id="PS51644"/>
    </source>
</evidence>
<evidence type="ECO:0000256" key="14">
    <source>
        <dbReference type="ARBA" id="ARBA00023212"/>
    </source>
</evidence>
<accession>A0ABR3P0G3</accession>
<evidence type="ECO:0000256" key="12">
    <source>
        <dbReference type="ARBA" id="ARBA00023136"/>
    </source>
</evidence>
<feature type="region of interest" description="Disordered" evidence="15">
    <location>
        <begin position="810"/>
        <end position="829"/>
    </location>
</feature>
<keyword evidence="11 16" id="KW-1133">Transmembrane helix</keyword>
<sequence length="2184" mass="246328">MRSKSSALAQQQVLSMFGLLLHSNSTVNKTHRHISLKRESTGTSEIMEECKNGMSVDLFLHCSLVPAVCILFLLSFVQHRAKAQPFENRFPYLRGRFGIVVPLDFICSLSNRWSYGFAFGAIAPSVIQLFSESYAPFTVPNWAKAIVYLVGAIEIGVAYLPLFACLSTPHRVLGGVLGLLYTLTWLIVRLYDTISCPAGRLLGPYEKLIILWPFFLCLFFLLGRFMFIIVKAVRIHLQLVEENEEDVHLHQFRYVQTLLRRPPERPEEKSWFQRKVYDWDPYFKFPNRMIGTSIISLIGLYMLTIADHSVSGLIFDKLDGLIGSFAEIASSCNESNNAFTSLIPRLNEFSVVARKSWLATTIFSTLTSVTYTFHVLVCYRKHLKRLWRGEKNFLPEKFRKPSSAVSVAAITRYSGWQIAFTMWGFLIVHFVQFLFALLFVYAVVLPIQKGHFLSWLSSVGIILLTIFLVIALVVVQIILVQVFFLQDKLSPSDKEKPLALNNRKAFHCFNYFFFFYNVVMGLSSCILRLLNSFVVGTWLVSRIDRTIMQRGYESSDPGYSTWIGMIFADHYHSNPVMVSFCRLLLGSTLEKRGPAVSSYATFNRNTGCPVGGRVRVRWLLLYTLLRNPALILLRKRIKLNQNDSQDPLLLARAITSQAQQAVELVNNKTAKTEPTQSNIDFVIECRMSDVELVKKMLRAVLQSSKHGVAMARLQGDYRALTGEVIPYRQFGHGSLESFLRSIPSVVRLERSSAGEVMCFAGVCEETAHIAQLVARQKNVKKSGCSKLLNFQMRAKSSSLFSHNVKPRLSLRQPGHMTHSARSSASKSSFYPNQRQLYSTDLPSSRVAARQLSRRSPGLEGNTFAPKFNTEIKPQPNKTSRTPAQQKPVNRADVEVVQGRVKQLLQKYCSGVWLSKIPQLYRNMFQEELHMHKEVETWTHICTVEKPGSNNIVDRLVYPVLEPAPKPSTVPAVSPCKQSPNTKQPTPAQQTTRILRTLAINIPPSAQKPHTPLSPTSPTSTKLDFTLPNTPKAQPHSLITPPSTPPPHQPLTPEIKQKLRQLLSKYSHGLWAHALPQLFQEAFGCVFSQYVLEDLSLLADTCMVEYPMPDNRKRAILYALPCQVQTQPRPRPPPLVLPYTGNPRVPPLVIPATEFLSVLVMEVSSTDNIVLRFVGEGYSKALEVLEEAMLQFYNTVGAGLCLLSPKIGQLVAVALEEDAVLRAQVHLVTDDSVKVYCVDHGFFEMVSRKKILQLRDQFLTLPFQATTCQLAGLEPFSTDAVVLKTLESLAVGCTLLAEIVEREDTPLVVLYDTSQNDDVNVNAVCLKALQDRSMENPLQVNSVYTNVCVTNVCSDGSIYCQLPSRGQAKLKDIMDKIEAHFISQLTWELLVSKPFCGKVCLAKYKGKWARAEIINLHGSQVLDILFLDLGLPASLEVSELREIPPIYLKELITIPPQAIQCILEELNADGSVWPPEAVLWLRETVLNKVPSCMKIVKLDETRTVHIYLFTGNGAQDLQSSVNCQLASCPFWKRDVHLSNIASVSESILREAGDSTYTSPAKANADTLPPQLDLPLVGQNMDVFVSVACHPGHFVLQPWQDLYKLVVLMGEMILFYNKQEVTQIHIQKNNVYAAKIDNNWHRVLVKGVLTNGLVSVYELDYGKYELINYSQLQPLIDEFRQLPFQGISAQLAGVKQGVWGEEASMVFRNHVEKKPLVAQIESVEEGEWPWERKLSVYLVDTTQEDNDIWIHNIMRLRKETISGQSIQLSHALYIVWDKRCLKSCGWGARLFLPFFVSSVPFLHFILFTMFRKEMDKYRDVDEDELLQKLSEEELRRLEDELEELDPDNALLPAGFRQRDQTKKAPTGTFQRDNLVAHLEKQAKEHPDRDDLVPYTGEKRGKVWVPKTKVVDPILEDVTLEPELEEALSSATDAELCDIAAILGMHTLMSNQQYYEALASSTIVNKQGLNSVIQCTQYKPVPDEQPNDTDVEETLQRMKRNDPDLVEVNLNNIKNIPIPTLKAYADALKVNSVVERLSIVGTRSNDPVAFALADMLKVNTTLKSLNVESNFITGAGILALVESLKSNTTLQELKIDNQSQPLGNKVEMEIANILEKNTTLLKFGYHFTQQGPRLRGSNAMMNNNDLARVVRSDSDGAITFTLSVPELERAFCKKFKFTSKPNKKEKA</sequence>
<dbReference type="SUPFAM" id="SSF63748">
    <property type="entry name" value="Tudor/PWWP/MBT"/>
    <property type="match status" value="3"/>
</dbReference>
<keyword evidence="13" id="KW-0675">Receptor</keyword>
<dbReference type="Pfam" id="PF14752">
    <property type="entry name" value="RBP_receptor"/>
    <property type="match status" value="1"/>
</dbReference>
<evidence type="ECO:0000259" key="17">
    <source>
        <dbReference type="PROSITE" id="PS50304"/>
    </source>
</evidence>
<evidence type="ECO:0000256" key="7">
    <source>
        <dbReference type="ARBA" id="ARBA00022737"/>
    </source>
</evidence>
<feature type="compositionally biased region" description="Polar residues" evidence="15">
    <location>
        <begin position="975"/>
        <end position="988"/>
    </location>
</feature>
<dbReference type="Pfam" id="PF12872">
    <property type="entry name" value="OST-HTH"/>
    <property type="match status" value="1"/>
</dbReference>
<keyword evidence="5" id="KW-0963">Cytoplasm</keyword>
<dbReference type="InterPro" id="IPR004934">
    <property type="entry name" value="TMOD"/>
</dbReference>
<protein>
    <submittedName>
        <fullName evidence="19">Uncharacterized protein</fullName>
    </submittedName>
</protein>
<feature type="transmembrane region" description="Helical" evidence="16">
    <location>
        <begin position="211"/>
        <end position="230"/>
    </location>
</feature>
<feature type="domain" description="Tudor" evidence="17">
    <location>
        <begin position="1203"/>
        <end position="1260"/>
    </location>
</feature>
<evidence type="ECO:0000256" key="15">
    <source>
        <dbReference type="SAM" id="MobiDB-lite"/>
    </source>
</evidence>
<feature type="transmembrane region" description="Helical" evidence="16">
    <location>
        <begin position="58"/>
        <end position="77"/>
    </location>
</feature>
<dbReference type="InterPro" id="IPR047449">
    <property type="entry name" value="Tudor_TDRD7_rpt3"/>
</dbReference>
<dbReference type="InterPro" id="IPR002999">
    <property type="entry name" value="Tudor"/>
</dbReference>
<feature type="compositionally biased region" description="Low complexity" evidence="15">
    <location>
        <begin position="819"/>
        <end position="828"/>
    </location>
</feature>
<evidence type="ECO:0000256" key="3">
    <source>
        <dbReference type="ARBA" id="ARBA00022448"/>
    </source>
</evidence>
<dbReference type="PROSITE" id="PS50304">
    <property type="entry name" value="TUDOR"/>
    <property type="match status" value="1"/>
</dbReference>